<dbReference type="SUPFAM" id="SSF52402">
    <property type="entry name" value="Adenine nucleotide alpha hydrolases-like"/>
    <property type="match status" value="1"/>
</dbReference>
<dbReference type="InterPro" id="IPR020536">
    <property type="entry name" value="ThiI_AANH"/>
</dbReference>
<dbReference type="InterPro" id="IPR014729">
    <property type="entry name" value="Rossmann-like_a/b/a_fold"/>
</dbReference>
<organism evidence="11 12">
    <name type="scientific">Geoglobus ahangari</name>
    <dbReference type="NCBI Taxonomy" id="113653"/>
    <lineage>
        <taxon>Archaea</taxon>
        <taxon>Methanobacteriati</taxon>
        <taxon>Methanobacteriota</taxon>
        <taxon>Archaeoglobi</taxon>
        <taxon>Archaeoglobales</taxon>
        <taxon>Archaeoglobaceae</taxon>
        <taxon>Geoglobus</taxon>
    </lineage>
</organism>
<gene>
    <name evidence="9" type="primary">thiI</name>
    <name evidence="11" type="ORF">GAH_02059</name>
</gene>
<comment type="similarity">
    <text evidence="9">Belongs to the ThiI family.</text>
</comment>
<dbReference type="FunCoup" id="A0A0F7ICS8">
    <property type="interactions" value="73"/>
</dbReference>
<evidence type="ECO:0000256" key="4">
    <source>
        <dbReference type="ARBA" id="ARBA00022679"/>
    </source>
</evidence>
<dbReference type="STRING" id="113653.GAH_02059"/>
<evidence type="ECO:0000256" key="3">
    <source>
        <dbReference type="ARBA" id="ARBA00022555"/>
    </source>
</evidence>
<dbReference type="GO" id="GO:0009229">
    <property type="term" value="P:thiamine diphosphate biosynthetic process"/>
    <property type="evidence" value="ECO:0007669"/>
    <property type="project" value="UniProtKB-UniRule"/>
</dbReference>
<dbReference type="AlphaFoldDB" id="A0A0F7ICS8"/>
<dbReference type="PANTHER" id="PTHR43209:SF1">
    <property type="entry name" value="TRNA SULFURTRANSFERASE"/>
    <property type="match status" value="1"/>
</dbReference>
<evidence type="ECO:0000313" key="11">
    <source>
        <dbReference type="EMBL" id="AKG90672.1"/>
    </source>
</evidence>
<dbReference type="Gene3D" id="3.30.2130.30">
    <property type="match status" value="1"/>
</dbReference>
<dbReference type="Proteomes" id="UP000034723">
    <property type="component" value="Chromosome"/>
</dbReference>
<dbReference type="GO" id="GO:0052837">
    <property type="term" value="P:thiazole biosynthetic process"/>
    <property type="evidence" value="ECO:0007669"/>
    <property type="project" value="TreeGrafter"/>
</dbReference>
<feature type="binding site" evidence="9">
    <location>
        <position position="276"/>
    </location>
    <ligand>
        <name>ATP</name>
        <dbReference type="ChEBI" id="CHEBI:30616"/>
    </ligand>
</feature>
<dbReference type="EMBL" id="CP011267">
    <property type="protein sequence ID" value="AKG90672.1"/>
    <property type="molecule type" value="Genomic_DNA"/>
</dbReference>
<comment type="catalytic activity">
    <reaction evidence="9">
        <text>[ThiS sulfur-carrier protein]-C-terminal Gly-Gly-AMP + S-sulfanyl-L-cysteinyl-[cysteine desulfurase] + AH2 = [ThiS sulfur-carrier protein]-C-terminal-Gly-aminoethanethioate + L-cysteinyl-[cysteine desulfurase] + A + AMP + 2 H(+)</text>
        <dbReference type="Rhea" id="RHEA:43340"/>
        <dbReference type="Rhea" id="RHEA-COMP:12157"/>
        <dbReference type="Rhea" id="RHEA-COMP:12158"/>
        <dbReference type="Rhea" id="RHEA-COMP:12910"/>
        <dbReference type="Rhea" id="RHEA-COMP:19908"/>
        <dbReference type="ChEBI" id="CHEBI:13193"/>
        <dbReference type="ChEBI" id="CHEBI:15378"/>
        <dbReference type="ChEBI" id="CHEBI:17499"/>
        <dbReference type="ChEBI" id="CHEBI:29950"/>
        <dbReference type="ChEBI" id="CHEBI:61963"/>
        <dbReference type="ChEBI" id="CHEBI:90618"/>
        <dbReference type="ChEBI" id="CHEBI:232372"/>
        <dbReference type="ChEBI" id="CHEBI:456215"/>
    </reaction>
</comment>
<evidence type="ECO:0000256" key="7">
    <source>
        <dbReference type="ARBA" id="ARBA00022884"/>
    </source>
</evidence>
<dbReference type="Gene3D" id="3.40.50.620">
    <property type="entry name" value="HUPs"/>
    <property type="match status" value="1"/>
</dbReference>
<dbReference type="InterPro" id="IPR049961">
    <property type="entry name" value="ThiI_N"/>
</dbReference>
<evidence type="ECO:0000256" key="1">
    <source>
        <dbReference type="ARBA" id="ARBA00004496"/>
    </source>
</evidence>
<dbReference type="SUPFAM" id="SSF143437">
    <property type="entry name" value="THUMP domain-like"/>
    <property type="match status" value="1"/>
</dbReference>
<keyword evidence="6 9" id="KW-0067">ATP-binding</keyword>
<feature type="binding site" evidence="9">
    <location>
        <begin position="198"/>
        <end position="199"/>
    </location>
    <ligand>
        <name>ATP</name>
        <dbReference type="ChEBI" id="CHEBI:30616"/>
    </ligand>
</feature>
<dbReference type="Pfam" id="PF02568">
    <property type="entry name" value="ThiI"/>
    <property type="match status" value="1"/>
</dbReference>
<dbReference type="GO" id="GO:0009228">
    <property type="term" value="P:thiamine biosynthetic process"/>
    <property type="evidence" value="ECO:0007669"/>
    <property type="project" value="UniProtKB-KW"/>
</dbReference>
<evidence type="ECO:0000256" key="9">
    <source>
        <dbReference type="HAMAP-Rule" id="MF_00021"/>
    </source>
</evidence>
<feature type="domain" description="THUMP" evidence="10">
    <location>
        <begin position="55"/>
        <end position="155"/>
    </location>
</feature>
<dbReference type="EC" id="2.8.1.4" evidence="9"/>
<keyword evidence="8 9" id="KW-0784">Thiamine biosynthesis</keyword>
<dbReference type="InterPro" id="IPR054173">
    <property type="entry name" value="ThiI_fer"/>
</dbReference>
<protein>
    <recommendedName>
        <fullName evidence="9">Probable tRNA sulfurtransferase</fullName>
        <ecNumber evidence="9">2.8.1.4</ecNumber>
    </recommendedName>
    <alternativeName>
        <fullName evidence="9">Sulfur carrier protein ThiS sulfurtransferase</fullName>
    </alternativeName>
    <alternativeName>
        <fullName evidence="9">Thiamine biosynthesis protein ThiI</fullName>
    </alternativeName>
    <alternativeName>
        <fullName evidence="9">tRNA 4-thiouridine synthase</fullName>
    </alternativeName>
</protein>
<feature type="binding site" evidence="9">
    <location>
        <position position="285"/>
    </location>
    <ligand>
        <name>ATP</name>
        <dbReference type="ChEBI" id="CHEBI:30616"/>
    </ligand>
</feature>
<dbReference type="OrthoDB" id="372227at2157"/>
<dbReference type="Pfam" id="PF22025">
    <property type="entry name" value="ThiI_fer"/>
    <property type="match status" value="1"/>
</dbReference>
<dbReference type="InParanoid" id="A0A0F7ICS8"/>
<name>A0A0F7ICS8_9EURY</name>
<dbReference type="GO" id="GO:0002937">
    <property type="term" value="P:tRNA 4-thiouridine biosynthesis"/>
    <property type="evidence" value="ECO:0007669"/>
    <property type="project" value="TreeGrafter"/>
</dbReference>
<dbReference type="FunFam" id="3.40.50.620:FF:000053">
    <property type="entry name" value="Probable tRNA sulfurtransferase"/>
    <property type="match status" value="1"/>
</dbReference>
<comment type="function">
    <text evidence="9">Catalyzes the ATP-dependent transfer of a sulfur to tRNA to produce 4-thiouridine in position 8 of tRNAs, which functions as a near-UV photosensor. Also catalyzes the transfer of sulfur to the sulfur carrier protein ThiS, forming ThiS-thiocarboxylate. This is a step in the synthesis of thiazole, in the thiamine biosynthesis pathway. The sulfur is donated as persulfide by IscS.</text>
</comment>
<evidence type="ECO:0000256" key="5">
    <source>
        <dbReference type="ARBA" id="ARBA00022741"/>
    </source>
</evidence>
<reference evidence="11 12" key="1">
    <citation type="submission" date="2015-04" db="EMBL/GenBank/DDBJ databases">
        <title>The complete genome sequence of the hyperthermophilic, obligate iron-reducing archaeon Geoglobus ahangari strain 234T.</title>
        <authorList>
            <person name="Manzella M.P."/>
            <person name="Holmes D.E."/>
            <person name="Rocheleau J.M."/>
            <person name="Chung A."/>
            <person name="Reguera G."/>
            <person name="Kashefi K."/>
        </authorList>
    </citation>
    <scope>NUCLEOTIDE SEQUENCE [LARGE SCALE GENOMIC DNA]</scope>
    <source>
        <strain evidence="11 12">234</strain>
    </source>
</reference>
<dbReference type="UniPathway" id="UPA00060"/>
<evidence type="ECO:0000259" key="10">
    <source>
        <dbReference type="PROSITE" id="PS51165"/>
    </source>
</evidence>
<dbReference type="InterPro" id="IPR050102">
    <property type="entry name" value="tRNA_sulfurtransferase_ThiI"/>
</dbReference>
<keyword evidence="4 9" id="KW-0808">Transferase</keyword>
<evidence type="ECO:0000256" key="8">
    <source>
        <dbReference type="ARBA" id="ARBA00022977"/>
    </source>
</evidence>
<dbReference type="CDD" id="cd01712">
    <property type="entry name" value="PPase_ThiI"/>
    <property type="match status" value="1"/>
</dbReference>
<dbReference type="GO" id="GO:0004810">
    <property type="term" value="F:CCA tRNA nucleotidyltransferase activity"/>
    <property type="evidence" value="ECO:0007669"/>
    <property type="project" value="InterPro"/>
</dbReference>
<sequence>MRVYVVHYSEIALKGKNRRYFEERLVENLRRKIRKIEDCRIRREYGRIVVESENPAISEVLRKTPGVKYSALAEVAELDVESICERALKIAPDAGTFKVDTRRSNKDFPLTSIEINRIVGERILKAKKLRVDLHNPDKIIYVEISSKHAYVYSERIEGIGGLPVGVSGRVVSLISGGIDSPVASFLAMKRGAEVVLVHFFNSTIHSQSVRKKIHDLAEKLSEVHRVRLYMVPFRDVQMEIIRCIPSDYRMVVYRRSMMRMASLIAEREGAKAIVTGDSLGQVASQTLQNLRTIYAASNYPVLTPLIGLDKDEIVEIARRIGTYDISTLPYEDCCSLLVSKHPITSAKLDEVERMEENCQLREKEAVESAEVIEFG</sequence>
<dbReference type="GO" id="GO:0140741">
    <property type="term" value="F:tRNA-uracil-4 sulfurtransferase activity"/>
    <property type="evidence" value="ECO:0007669"/>
    <property type="project" value="UniProtKB-EC"/>
</dbReference>
<dbReference type="KEGG" id="gah:GAH_02059"/>
<dbReference type="PROSITE" id="PS51165">
    <property type="entry name" value="THUMP"/>
    <property type="match status" value="1"/>
</dbReference>
<accession>A0A0F7ICS8</accession>
<evidence type="ECO:0000313" key="12">
    <source>
        <dbReference type="Proteomes" id="UP000034723"/>
    </source>
</evidence>
<keyword evidence="3 9" id="KW-0820">tRNA-binding</keyword>
<evidence type="ECO:0000256" key="6">
    <source>
        <dbReference type="ARBA" id="ARBA00022840"/>
    </source>
</evidence>
<dbReference type="PANTHER" id="PTHR43209">
    <property type="entry name" value="TRNA SULFURTRANSFERASE"/>
    <property type="match status" value="1"/>
</dbReference>
<dbReference type="Pfam" id="PF02926">
    <property type="entry name" value="THUMP"/>
    <property type="match status" value="1"/>
</dbReference>
<keyword evidence="5 9" id="KW-0547">Nucleotide-binding</keyword>
<comment type="catalytic activity">
    <reaction evidence="9">
        <text>[ThiI sulfur-carrier protein]-S-sulfanyl-L-cysteine + a uridine in tRNA + 2 reduced [2Fe-2S]-[ferredoxin] + ATP + H(+) = [ThiI sulfur-carrier protein]-L-cysteine + a 4-thiouridine in tRNA + 2 oxidized [2Fe-2S]-[ferredoxin] + AMP + diphosphate</text>
        <dbReference type="Rhea" id="RHEA:24176"/>
        <dbReference type="Rhea" id="RHEA-COMP:10000"/>
        <dbReference type="Rhea" id="RHEA-COMP:10001"/>
        <dbReference type="Rhea" id="RHEA-COMP:13337"/>
        <dbReference type="Rhea" id="RHEA-COMP:13338"/>
        <dbReference type="Rhea" id="RHEA-COMP:13339"/>
        <dbReference type="Rhea" id="RHEA-COMP:13340"/>
        <dbReference type="ChEBI" id="CHEBI:15378"/>
        <dbReference type="ChEBI" id="CHEBI:29950"/>
        <dbReference type="ChEBI" id="CHEBI:30616"/>
        <dbReference type="ChEBI" id="CHEBI:33019"/>
        <dbReference type="ChEBI" id="CHEBI:33737"/>
        <dbReference type="ChEBI" id="CHEBI:33738"/>
        <dbReference type="ChEBI" id="CHEBI:61963"/>
        <dbReference type="ChEBI" id="CHEBI:65315"/>
        <dbReference type="ChEBI" id="CHEBI:136798"/>
        <dbReference type="ChEBI" id="CHEBI:456215"/>
        <dbReference type="EC" id="2.8.1.4"/>
    </reaction>
</comment>
<dbReference type="GO" id="GO:0005524">
    <property type="term" value="F:ATP binding"/>
    <property type="evidence" value="ECO:0007669"/>
    <property type="project" value="UniProtKB-UniRule"/>
</dbReference>
<dbReference type="InterPro" id="IPR004114">
    <property type="entry name" value="THUMP_dom"/>
</dbReference>
<dbReference type="CDD" id="cd11716">
    <property type="entry name" value="THUMP_ThiI"/>
    <property type="match status" value="1"/>
</dbReference>
<dbReference type="HOGENOM" id="CLU_037952_4_0_2"/>
<dbReference type="NCBIfam" id="TIGR00342">
    <property type="entry name" value="tRNA uracil 4-sulfurtransferase ThiI"/>
    <property type="match status" value="1"/>
</dbReference>
<dbReference type="GeneID" id="24804622"/>
<dbReference type="SMART" id="SM00981">
    <property type="entry name" value="THUMP"/>
    <property type="match status" value="1"/>
</dbReference>
<dbReference type="PATRIC" id="fig|113653.22.peg.2026"/>
<keyword evidence="2 9" id="KW-0963">Cytoplasm</keyword>
<feature type="binding site" evidence="9">
    <location>
        <position position="254"/>
    </location>
    <ligand>
        <name>ATP</name>
        <dbReference type="ChEBI" id="CHEBI:30616"/>
    </ligand>
</feature>
<dbReference type="InterPro" id="IPR049962">
    <property type="entry name" value="THUMP_ThiI"/>
</dbReference>
<dbReference type="GO" id="GO:0000049">
    <property type="term" value="F:tRNA binding"/>
    <property type="evidence" value="ECO:0007669"/>
    <property type="project" value="UniProtKB-UniRule"/>
</dbReference>
<dbReference type="HAMAP" id="MF_00021">
    <property type="entry name" value="ThiI"/>
    <property type="match status" value="1"/>
</dbReference>
<evidence type="ECO:0000256" key="2">
    <source>
        <dbReference type="ARBA" id="ARBA00022490"/>
    </source>
</evidence>
<dbReference type="RefSeq" id="WP_048096565.1">
    <property type="nucleotide sequence ID" value="NZ_CP011267.1"/>
</dbReference>
<keyword evidence="12" id="KW-1185">Reference proteome</keyword>
<proteinExistence type="inferred from homology"/>
<dbReference type="InterPro" id="IPR003720">
    <property type="entry name" value="tRNA_STrfase"/>
</dbReference>
<feature type="binding site" evidence="9">
    <location>
        <begin position="173"/>
        <end position="174"/>
    </location>
    <ligand>
        <name>ATP</name>
        <dbReference type="ChEBI" id="CHEBI:30616"/>
    </ligand>
</feature>
<comment type="subcellular location">
    <subcellularLocation>
        <location evidence="1 9">Cytoplasm</location>
    </subcellularLocation>
</comment>
<keyword evidence="7 9" id="KW-0694">RNA-binding</keyword>
<comment type="pathway">
    <text evidence="9">Cofactor biosynthesis; thiamine diphosphate biosynthesis.</text>
</comment>
<dbReference type="GO" id="GO:0005829">
    <property type="term" value="C:cytosol"/>
    <property type="evidence" value="ECO:0007669"/>
    <property type="project" value="TreeGrafter"/>
</dbReference>